<reference evidence="1" key="1">
    <citation type="journal article" date="2021" name="Open Biol.">
        <title>Shared evolutionary footprints suggest mitochondrial oxidative damage underlies multiple complex I losses in fungi.</title>
        <authorList>
            <person name="Schikora-Tamarit M.A."/>
            <person name="Marcet-Houben M."/>
            <person name="Nosek J."/>
            <person name="Gabaldon T."/>
        </authorList>
    </citation>
    <scope>NUCLEOTIDE SEQUENCE</scope>
    <source>
        <strain evidence="1">CBS6075</strain>
    </source>
</reference>
<proteinExistence type="predicted"/>
<organism evidence="1 2">
    <name type="scientific">Ogataea philodendri</name>
    <dbReference type="NCBI Taxonomy" id="1378263"/>
    <lineage>
        <taxon>Eukaryota</taxon>
        <taxon>Fungi</taxon>
        <taxon>Dikarya</taxon>
        <taxon>Ascomycota</taxon>
        <taxon>Saccharomycotina</taxon>
        <taxon>Pichiomycetes</taxon>
        <taxon>Pichiales</taxon>
        <taxon>Pichiaceae</taxon>
        <taxon>Ogataea</taxon>
    </lineage>
</organism>
<evidence type="ECO:0000313" key="1">
    <source>
        <dbReference type="EMBL" id="KAH3661949.1"/>
    </source>
</evidence>
<dbReference type="GeneID" id="70238092"/>
<dbReference type="Proteomes" id="UP000769157">
    <property type="component" value="Unassembled WGS sequence"/>
</dbReference>
<dbReference type="RefSeq" id="XP_046059053.1">
    <property type="nucleotide sequence ID" value="XM_046207385.1"/>
</dbReference>
<dbReference type="AlphaFoldDB" id="A0A9P8NZK9"/>
<evidence type="ECO:0000313" key="2">
    <source>
        <dbReference type="Proteomes" id="UP000769157"/>
    </source>
</evidence>
<reference evidence="1" key="2">
    <citation type="submission" date="2021-01" db="EMBL/GenBank/DDBJ databases">
        <authorList>
            <person name="Schikora-Tamarit M.A."/>
        </authorList>
    </citation>
    <scope>NUCLEOTIDE SEQUENCE</scope>
    <source>
        <strain evidence="1">CBS6075</strain>
    </source>
</reference>
<name>A0A9P8NZK9_9ASCO</name>
<protein>
    <submittedName>
        <fullName evidence="1">Uncharacterized protein</fullName>
    </submittedName>
</protein>
<keyword evidence="2" id="KW-1185">Reference proteome</keyword>
<gene>
    <name evidence="1" type="ORF">OGAPHI_006128</name>
</gene>
<comment type="caution">
    <text evidence="1">The sequence shown here is derived from an EMBL/GenBank/DDBJ whole genome shotgun (WGS) entry which is preliminary data.</text>
</comment>
<dbReference type="EMBL" id="JAEUBE010000414">
    <property type="protein sequence ID" value="KAH3661949.1"/>
    <property type="molecule type" value="Genomic_DNA"/>
</dbReference>
<accession>A0A9P8NZK9</accession>
<sequence length="112" mass="13036">MYILYDLRAYLVNNLSTRSCSFNTTESLNDSSYKTELFCGRLWISWKLSSSMLSRSKLSLTSCFIQYNIPRKMCQLEPPTALICDLLMVSKYGYSRNFNNEYTSCSMDLKNL</sequence>